<organism evidence="1 2">
    <name type="scientific">Ligilactobacillus saerimneri 30a</name>
    <dbReference type="NCBI Taxonomy" id="1227363"/>
    <lineage>
        <taxon>Bacteria</taxon>
        <taxon>Bacillati</taxon>
        <taxon>Bacillota</taxon>
        <taxon>Bacilli</taxon>
        <taxon>Lactobacillales</taxon>
        <taxon>Lactobacillaceae</taxon>
        <taxon>Ligilactobacillus</taxon>
    </lineage>
</organism>
<dbReference type="STRING" id="1227363.D271_02419"/>
<dbReference type="AlphaFoldDB" id="M5J772"/>
<gene>
    <name evidence="1" type="ORF">D271_02419</name>
</gene>
<sequence>MQEKYYVLKTSNDKYFVGARRLIDRVRGLEDVYFDDDPNTVMEINNKNTAQTIADKYGFIVYKVTVTTEMEKESNEKN</sequence>
<keyword evidence="2" id="KW-1185">Reference proteome</keyword>
<name>M5J772_9LACO</name>
<dbReference type="RefSeq" id="WP_009552342.1">
    <property type="nucleotide sequence ID" value="NZ_ANAG01000007.1"/>
</dbReference>
<proteinExistence type="predicted"/>
<dbReference type="EMBL" id="ANAG01000007">
    <property type="protein sequence ID" value="EKW99397.1"/>
    <property type="molecule type" value="Genomic_DNA"/>
</dbReference>
<protein>
    <submittedName>
        <fullName evidence="1">Uncharacterized protein</fullName>
    </submittedName>
</protein>
<accession>M5J772</accession>
<reference evidence="1 2" key="1">
    <citation type="journal article" date="2013" name="Genome Announc.">
        <title>Genome Sequence of Lactobacillus saerimneri 30a (Formerly Lactobacillus sp. Strain 30a), a Reference Lactic Acid Bacterium Strain Producing Biogenic Amines.</title>
        <authorList>
            <person name="Romano A."/>
            <person name="Trip H."/>
            <person name="Campbell-Sills H."/>
            <person name="Bouchez O."/>
            <person name="Sherman D."/>
            <person name="Lolkema J.S."/>
            <person name="Lucas P.M."/>
        </authorList>
    </citation>
    <scope>NUCLEOTIDE SEQUENCE [LARGE SCALE GENOMIC DNA]</scope>
    <source>
        <strain evidence="1 2">30a</strain>
    </source>
</reference>
<evidence type="ECO:0000313" key="2">
    <source>
        <dbReference type="Proteomes" id="UP000011912"/>
    </source>
</evidence>
<dbReference type="PATRIC" id="fig|1227363.6.peg.474"/>
<dbReference type="Proteomes" id="UP000011912">
    <property type="component" value="Unassembled WGS sequence"/>
</dbReference>
<comment type="caution">
    <text evidence="1">The sequence shown here is derived from an EMBL/GenBank/DDBJ whole genome shotgun (WGS) entry which is preliminary data.</text>
</comment>
<evidence type="ECO:0000313" key="1">
    <source>
        <dbReference type="EMBL" id="EKW99397.1"/>
    </source>
</evidence>